<organism evidence="1 2">
    <name type="scientific">Campylobacter ureolyticus</name>
    <dbReference type="NCBI Taxonomy" id="827"/>
    <lineage>
        <taxon>Bacteria</taxon>
        <taxon>Pseudomonadati</taxon>
        <taxon>Campylobacterota</taxon>
        <taxon>Epsilonproteobacteria</taxon>
        <taxon>Campylobacterales</taxon>
        <taxon>Campylobacteraceae</taxon>
        <taxon>Campylobacter</taxon>
    </lineage>
</organism>
<proteinExistence type="predicted"/>
<sequence>MKKRDFSILLSQKGEINLSTRSVKSKKIYNRKKYKSKFKKTYTYSLYKEI</sequence>
<dbReference type="RefSeq" id="WP_269480564.1">
    <property type="nucleotide sequence ID" value="NZ_JAPXGP010000006.1"/>
</dbReference>
<dbReference type="EMBL" id="JAPXGP010000006">
    <property type="protein sequence ID" value="MCZ6162327.1"/>
    <property type="molecule type" value="Genomic_DNA"/>
</dbReference>
<protein>
    <submittedName>
        <fullName evidence="1">Uncharacterized protein</fullName>
    </submittedName>
</protein>
<evidence type="ECO:0000313" key="1">
    <source>
        <dbReference type="EMBL" id="MCZ6162327.1"/>
    </source>
</evidence>
<reference evidence="1" key="1">
    <citation type="submission" date="2022-12" db="EMBL/GenBank/DDBJ databases">
        <title>Species Delineation and Comparative Genomics within the Campylobacter ureolyticus Complex.</title>
        <authorList>
            <person name="Maki J."/>
            <person name="Howard M."/>
            <person name="Connelly S."/>
            <person name="Hardy D.J."/>
            <person name="Cameron A."/>
        </authorList>
    </citation>
    <scope>NUCLEOTIDE SEQUENCE</scope>
    <source>
        <strain evidence="1">URMC_786</strain>
    </source>
</reference>
<gene>
    <name evidence="1" type="ORF">O6B92_08290</name>
</gene>
<dbReference type="Proteomes" id="UP001075461">
    <property type="component" value="Unassembled WGS sequence"/>
</dbReference>
<name>A0A9Q4KQH9_9BACT</name>
<comment type="caution">
    <text evidence="1">The sequence shown here is derived from an EMBL/GenBank/DDBJ whole genome shotgun (WGS) entry which is preliminary data.</text>
</comment>
<dbReference type="AlphaFoldDB" id="A0A9Q4KQH9"/>
<evidence type="ECO:0000313" key="2">
    <source>
        <dbReference type="Proteomes" id="UP001075461"/>
    </source>
</evidence>
<accession>A0A9Q4KQH9</accession>